<evidence type="ECO:0000256" key="4">
    <source>
        <dbReference type="ARBA" id="ARBA00022833"/>
    </source>
</evidence>
<evidence type="ECO:0000313" key="8">
    <source>
        <dbReference type="Proteomes" id="UP000794436"/>
    </source>
</evidence>
<dbReference type="SMART" id="SM01336">
    <property type="entry name" value="zf-PARP"/>
    <property type="match status" value="1"/>
</dbReference>
<comment type="subcellular location">
    <subcellularLocation>
        <location evidence="1">Nucleus</location>
    </subcellularLocation>
</comment>
<dbReference type="GO" id="GO:0003677">
    <property type="term" value="F:DNA binding"/>
    <property type="evidence" value="ECO:0007669"/>
    <property type="project" value="InterPro"/>
</dbReference>
<keyword evidence="4" id="KW-0862">Zinc</keyword>
<evidence type="ECO:0000256" key="1">
    <source>
        <dbReference type="ARBA" id="ARBA00004123"/>
    </source>
</evidence>
<dbReference type="OrthoDB" id="19045at2759"/>
<evidence type="ECO:0000313" key="7">
    <source>
        <dbReference type="EMBL" id="TMW67645.1"/>
    </source>
</evidence>
<name>A0A8K1CQG4_PYTOL</name>
<evidence type="ECO:0000259" key="6">
    <source>
        <dbReference type="PROSITE" id="PS50064"/>
    </source>
</evidence>
<dbReference type="SUPFAM" id="SSF57716">
    <property type="entry name" value="Glucocorticoid receptor-like (DNA-binding domain)"/>
    <property type="match status" value="1"/>
</dbReference>
<evidence type="ECO:0000256" key="3">
    <source>
        <dbReference type="ARBA" id="ARBA00022771"/>
    </source>
</evidence>
<dbReference type="Proteomes" id="UP000794436">
    <property type="component" value="Unassembled WGS sequence"/>
</dbReference>
<protein>
    <recommendedName>
        <fullName evidence="6">PARP-type domain-containing protein</fullName>
    </recommendedName>
</protein>
<keyword evidence="3" id="KW-0863">Zinc-finger</keyword>
<proteinExistence type="predicted"/>
<dbReference type="GO" id="GO:0008270">
    <property type="term" value="F:zinc ion binding"/>
    <property type="evidence" value="ECO:0007669"/>
    <property type="project" value="UniProtKB-KW"/>
</dbReference>
<dbReference type="GO" id="GO:0005634">
    <property type="term" value="C:nucleus"/>
    <property type="evidence" value="ECO:0007669"/>
    <property type="project" value="UniProtKB-SubCell"/>
</dbReference>
<evidence type="ECO:0000256" key="2">
    <source>
        <dbReference type="ARBA" id="ARBA00022723"/>
    </source>
</evidence>
<dbReference type="EMBL" id="SPLM01000004">
    <property type="protein sequence ID" value="TMW67645.1"/>
    <property type="molecule type" value="Genomic_DNA"/>
</dbReference>
<evidence type="ECO:0000256" key="5">
    <source>
        <dbReference type="ARBA" id="ARBA00023242"/>
    </source>
</evidence>
<dbReference type="AlphaFoldDB" id="A0A8K1CQG4"/>
<keyword evidence="2" id="KW-0479">Metal-binding</keyword>
<dbReference type="InterPro" id="IPR036957">
    <property type="entry name" value="Znf_PARP_sf"/>
</dbReference>
<gene>
    <name evidence="7" type="ORF">Poli38472_011265</name>
</gene>
<reference evidence="7" key="1">
    <citation type="submission" date="2019-03" db="EMBL/GenBank/DDBJ databases">
        <title>Long read genome sequence of the mycoparasitic Pythium oligandrum ATCC 38472 isolated from sugarbeet rhizosphere.</title>
        <authorList>
            <person name="Gaulin E."/>
        </authorList>
    </citation>
    <scope>NUCLEOTIDE SEQUENCE</scope>
    <source>
        <strain evidence="7">ATCC 38472_TT</strain>
    </source>
</reference>
<keyword evidence="8" id="KW-1185">Reference proteome</keyword>
<feature type="domain" description="PARP-type" evidence="6">
    <location>
        <begin position="25"/>
        <end position="105"/>
    </location>
</feature>
<sequence>MAPLNTSSPTNADCIESPWTRDGTYIIECTRRAHACCRSCDSTIEVDRLRMGVVYQHKNGFVCINWHHLECYPIVQSIPLCNLEGYTELDASSQQLVRHCLLSPEVEDARFRQTPSACTA</sequence>
<accession>A0A8K1CQG4</accession>
<dbReference type="InterPro" id="IPR001510">
    <property type="entry name" value="Znf_PARP"/>
</dbReference>
<organism evidence="7 8">
    <name type="scientific">Pythium oligandrum</name>
    <name type="common">Mycoparasitic fungus</name>
    <dbReference type="NCBI Taxonomy" id="41045"/>
    <lineage>
        <taxon>Eukaryota</taxon>
        <taxon>Sar</taxon>
        <taxon>Stramenopiles</taxon>
        <taxon>Oomycota</taxon>
        <taxon>Peronosporomycetes</taxon>
        <taxon>Pythiales</taxon>
        <taxon>Pythiaceae</taxon>
        <taxon>Pythium</taxon>
    </lineage>
</organism>
<dbReference type="Gene3D" id="3.30.1740.10">
    <property type="entry name" value="Zinc finger, PARP-type"/>
    <property type="match status" value="1"/>
</dbReference>
<comment type="caution">
    <text evidence="7">The sequence shown here is derived from an EMBL/GenBank/DDBJ whole genome shotgun (WGS) entry which is preliminary data.</text>
</comment>
<dbReference type="PROSITE" id="PS50064">
    <property type="entry name" value="ZF_PARP_2"/>
    <property type="match status" value="1"/>
</dbReference>
<keyword evidence="5" id="KW-0539">Nucleus</keyword>